<proteinExistence type="inferred from homology"/>
<dbReference type="Proteomes" id="UP000320585">
    <property type="component" value="Chromosome"/>
</dbReference>
<dbReference type="Pfam" id="PF00582">
    <property type="entry name" value="Usp"/>
    <property type="match status" value="1"/>
</dbReference>
<dbReference type="InterPro" id="IPR014729">
    <property type="entry name" value="Rossmann-like_a/b/a_fold"/>
</dbReference>
<organism evidence="3 4">
    <name type="scientific">Dialister hominis</name>
    <dbReference type="NCBI Taxonomy" id="2582419"/>
    <lineage>
        <taxon>Bacteria</taxon>
        <taxon>Bacillati</taxon>
        <taxon>Bacillota</taxon>
        <taxon>Negativicutes</taxon>
        <taxon>Veillonellales</taxon>
        <taxon>Veillonellaceae</taxon>
        <taxon>Dialister</taxon>
    </lineage>
</organism>
<dbReference type="SUPFAM" id="SSF52402">
    <property type="entry name" value="Adenine nucleotide alpha hydrolases-like"/>
    <property type="match status" value="1"/>
</dbReference>
<name>A0A8D4UUR4_9FIRM</name>
<reference evidence="4" key="1">
    <citation type="submission" date="2019-05" db="EMBL/GenBank/DDBJ databases">
        <title>Complete genome sequencing of Dialister sp. strain 5BBH33.</title>
        <authorList>
            <person name="Sakamoto M."/>
            <person name="Murakami T."/>
            <person name="Mori H."/>
        </authorList>
    </citation>
    <scope>NUCLEOTIDE SEQUENCE [LARGE SCALE GENOMIC DNA]</scope>
    <source>
        <strain evidence="4">5BBH33</strain>
    </source>
</reference>
<dbReference type="PRINTS" id="PR01438">
    <property type="entry name" value="UNVRSLSTRESS"/>
</dbReference>
<keyword evidence="4" id="KW-1185">Reference proteome</keyword>
<sequence length="161" mass="17605">MEMKKILVPIDGSEPSKNAFKLALALASKMDSEVILLNVADVNEMTYPVEQFDILTDSYFGKKDMPAGEYKDYRADVFKAANEKGNELTRELVEQIPEGITYTVTTKIGTPGPTIVRAVKELEADIVVMGNSGKGALSSFVTGSVSQYVMHHVECPVTIVK</sequence>
<dbReference type="AlphaFoldDB" id="A0A8D4UUR4"/>
<feature type="domain" description="UspA" evidence="2">
    <location>
        <begin position="3"/>
        <end position="161"/>
    </location>
</feature>
<comment type="similarity">
    <text evidence="1">Belongs to the universal stress protein A family.</text>
</comment>
<gene>
    <name evidence="3" type="primary">uspA_2</name>
    <name evidence="3" type="ORF">Dia5BBH33_12420</name>
</gene>
<dbReference type="GeneID" id="92716468"/>
<dbReference type="Gene3D" id="3.40.50.620">
    <property type="entry name" value="HUPs"/>
    <property type="match status" value="1"/>
</dbReference>
<evidence type="ECO:0000313" key="4">
    <source>
        <dbReference type="Proteomes" id="UP000320585"/>
    </source>
</evidence>
<dbReference type="KEGG" id="dho:Dia5BBH33_12420"/>
<dbReference type="InterPro" id="IPR006015">
    <property type="entry name" value="Universal_stress_UspA"/>
</dbReference>
<dbReference type="CDD" id="cd00293">
    <property type="entry name" value="USP-like"/>
    <property type="match status" value="1"/>
</dbReference>
<evidence type="ECO:0000313" key="3">
    <source>
        <dbReference type="EMBL" id="BBK25307.1"/>
    </source>
</evidence>
<protein>
    <recommendedName>
        <fullName evidence="2">UspA domain-containing protein</fullName>
    </recommendedName>
</protein>
<dbReference type="PANTHER" id="PTHR31964">
    <property type="entry name" value="ADENINE NUCLEOTIDE ALPHA HYDROLASES-LIKE SUPERFAMILY PROTEIN"/>
    <property type="match status" value="1"/>
</dbReference>
<dbReference type="PANTHER" id="PTHR31964:SF113">
    <property type="entry name" value="USPA DOMAIN-CONTAINING PROTEIN"/>
    <property type="match status" value="1"/>
</dbReference>
<evidence type="ECO:0000259" key="2">
    <source>
        <dbReference type="Pfam" id="PF00582"/>
    </source>
</evidence>
<evidence type="ECO:0000256" key="1">
    <source>
        <dbReference type="ARBA" id="ARBA00008791"/>
    </source>
</evidence>
<dbReference type="OrthoDB" id="9789668at2"/>
<dbReference type="EMBL" id="AP019697">
    <property type="protein sequence ID" value="BBK25307.1"/>
    <property type="molecule type" value="Genomic_DNA"/>
</dbReference>
<dbReference type="InterPro" id="IPR006016">
    <property type="entry name" value="UspA"/>
</dbReference>
<dbReference type="RefSeq" id="WP_108850834.1">
    <property type="nucleotide sequence ID" value="NZ_AP019697.1"/>
</dbReference>
<accession>A0A8D4UUR4</accession>